<reference evidence="1 2" key="1">
    <citation type="submission" date="2018-10" db="EMBL/GenBank/DDBJ databases">
        <authorList>
            <person name="Jung H.S."/>
            <person name="Jeon C.O."/>
        </authorList>
    </citation>
    <scope>NUCLEOTIDE SEQUENCE [LARGE SCALE GENOMIC DNA]</scope>
    <source>
        <strain evidence="1 2">MA-7-27</strain>
    </source>
</reference>
<protein>
    <submittedName>
        <fullName evidence="1">Ankyrin repeat domain-containing protein</fullName>
    </submittedName>
</protein>
<dbReference type="SUPFAM" id="SSF48403">
    <property type="entry name" value="Ankyrin repeat"/>
    <property type="match status" value="1"/>
</dbReference>
<gene>
    <name evidence="1" type="ORF">D9R08_14900</name>
</gene>
<evidence type="ECO:0000313" key="1">
    <source>
        <dbReference type="EMBL" id="RMA41582.1"/>
    </source>
</evidence>
<dbReference type="Gene3D" id="1.25.40.20">
    <property type="entry name" value="Ankyrin repeat-containing domain"/>
    <property type="match status" value="1"/>
</dbReference>
<accession>A0A3L9XZB8</accession>
<comment type="caution">
    <text evidence="1">The sequence shown here is derived from an EMBL/GenBank/DDBJ whole genome shotgun (WGS) entry which is preliminary data.</text>
</comment>
<keyword evidence="2" id="KW-1185">Reference proteome</keyword>
<name>A0A3L9XZB8_9RHOB</name>
<evidence type="ECO:0000313" key="2">
    <source>
        <dbReference type="Proteomes" id="UP000281343"/>
    </source>
</evidence>
<proteinExistence type="predicted"/>
<dbReference type="InterPro" id="IPR036770">
    <property type="entry name" value="Ankyrin_rpt-contain_sf"/>
</dbReference>
<dbReference type="AlphaFoldDB" id="A0A3L9XZB8"/>
<sequence>MSKEGPNIFRAAENGDLDELQAALDDGQTLQDRKATQAFMTPVHVAAWHGQQDFVVRACEIDTAPANMQDGYGNFPIEYAMQRRDENALVALRDVMTWLDQPFEDADFNF</sequence>
<dbReference type="Proteomes" id="UP000281343">
    <property type="component" value="Unassembled WGS sequence"/>
</dbReference>
<organism evidence="1 2">
    <name type="scientific">Rhodophyticola porphyridii</name>
    <dbReference type="NCBI Taxonomy" id="1852017"/>
    <lineage>
        <taxon>Bacteria</taxon>
        <taxon>Pseudomonadati</taxon>
        <taxon>Pseudomonadota</taxon>
        <taxon>Alphaproteobacteria</taxon>
        <taxon>Rhodobacterales</taxon>
        <taxon>Roseobacteraceae</taxon>
        <taxon>Rhodophyticola</taxon>
    </lineage>
</organism>
<dbReference type="EMBL" id="RCNT01000007">
    <property type="protein sequence ID" value="RMA41582.1"/>
    <property type="molecule type" value="Genomic_DNA"/>
</dbReference>